<proteinExistence type="predicted"/>
<evidence type="ECO:0000259" key="1">
    <source>
        <dbReference type="PROSITE" id="PS51742"/>
    </source>
</evidence>
<accession>A0A150WWT1</accession>
<dbReference type="OrthoDB" id="9798999at2"/>
<dbReference type="GO" id="GO:0003677">
    <property type="term" value="F:DNA binding"/>
    <property type="evidence" value="ECO:0007669"/>
    <property type="project" value="UniProtKB-KW"/>
</dbReference>
<gene>
    <name evidence="2" type="ORF">AZI85_01415</name>
</gene>
<keyword evidence="2" id="KW-0238">DNA-binding</keyword>
<dbReference type="SUPFAM" id="SSF117856">
    <property type="entry name" value="AF0104/ALDC/Ptd012-like"/>
    <property type="match status" value="1"/>
</dbReference>
<organism evidence="2 3">
    <name type="scientific">Bdellovibrio bacteriovorus</name>
    <dbReference type="NCBI Taxonomy" id="959"/>
    <lineage>
        <taxon>Bacteria</taxon>
        <taxon>Pseudomonadati</taxon>
        <taxon>Bdellovibrionota</taxon>
        <taxon>Bdellovibrionia</taxon>
        <taxon>Bdellovibrionales</taxon>
        <taxon>Pseudobdellovibrionaceae</taxon>
        <taxon>Bdellovibrio</taxon>
    </lineage>
</organism>
<name>A0A150WWT1_BDEBC</name>
<dbReference type="Proteomes" id="UP000075391">
    <property type="component" value="Unassembled WGS sequence"/>
</dbReference>
<dbReference type="PROSITE" id="PS51742">
    <property type="entry name" value="PPC"/>
    <property type="match status" value="1"/>
</dbReference>
<sequence>MMVVVMFEIAQADTTKRYIKVSGGYMMVLREGDQVFKHLEELAKKENIKSATFSGIGFANVKFGFFDFKTKEYVPKEFKKIELASFKGSIAWEEGKPSLHAHGVGAGENFQAVAGHILEATVDTGSLEIRVELMDKKLNRKMDESLGAKILEIP</sequence>
<dbReference type="CDD" id="cd11378">
    <property type="entry name" value="DUF296"/>
    <property type="match status" value="1"/>
</dbReference>
<dbReference type="Pfam" id="PF03479">
    <property type="entry name" value="PCC"/>
    <property type="match status" value="1"/>
</dbReference>
<dbReference type="Gene3D" id="3.30.1330.80">
    <property type="entry name" value="Hypothetical protein, similar to alpha- acetolactate decarboxylase, domain 2"/>
    <property type="match status" value="1"/>
</dbReference>
<dbReference type="InterPro" id="IPR005175">
    <property type="entry name" value="PPC_dom"/>
</dbReference>
<feature type="domain" description="PPC" evidence="1">
    <location>
        <begin position="19"/>
        <end position="154"/>
    </location>
</feature>
<dbReference type="PANTHER" id="PTHR34988:SF1">
    <property type="entry name" value="DNA-BINDING PROTEIN"/>
    <property type="match status" value="1"/>
</dbReference>
<dbReference type="EMBL" id="LUKF01000001">
    <property type="protein sequence ID" value="KYG70914.1"/>
    <property type="molecule type" value="Genomic_DNA"/>
</dbReference>
<dbReference type="InterPro" id="IPR025707">
    <property type="entry name" value="DNA_bp_PD1"/>
</dbReference>
<evidence type="ECO:0000313" key="2">
    <source>
        <dbReference type="EMBL" id="KYG70914.1"/>
    </source>
</evidence>
<evidence type="ECO:0000313" key="3">
    <source>
        <dbReference type="Proteomes" id="UP000075391"/>
    </source>
</evidence>
<dbReference type="AlphaFoldDB" id="A0A150WWT1"/>
<comment type="caution">
    <text evidence="2">The sequence shown here is derived from an EMBL/GenBank/DDBJ whole genome shotgun (WGS) entry which is preliminary data.</text>
</comment>
<dbReference type="PANTHER" id="PTHR34988">
    <property type="entry name" value="PROTEIN, PUTATIVE-RELATED"/>
    <property type="match status" value="1"/>
</dbReference>
<protein>
    <submittedName>
        <fullName evidence="2">DNA-binding protein</fullName>
    </submittedName>
</protein>
<dbReference type="PIRSF" id="PIRSF016702">
    <property type="entry name" value="DNA_bp_PD1"/>
    <property type="match status" value="1"/>
</dbReference>
<reference evidence="2 3" key="1">
    <citation type="submission" date="2016-03" db="EMBL/GenBank/DDBJ databases">
        <authorList>
            <person name="Ploux O."/>
        </authorList>
    </citation>
    <scope>NUCLEOTIDE SEQUENCE [LARGE SCALE GENOMIC DNA]</scope>
    <source>
        <strain evidence="2 3">BER2</strain>
    </source>
</reference>